<evidence type="ECO:0000313" key="1">
    <source>
        <dbReference type="EMBL" id="TBT93161.1"/>
    </source>
</evidence>
<dbReference type="EMBL" id="SDMR01000017">
    <property type="protein sequence ID" value="TBT93161.1"/>
    <property type="molecule type" value="Genomic_DNA"/>
</dbReference>
<gene>
    <name evidence="1" type="ORF">ET996_11970</name>
</gene>
<dbReference type="RefSeq" id="WP_131172798.1">
    <property type="nucleotide sequence ID" value="NZ_FXTL01000017.1"/>
</dbReference>
<evidence type="ECO:0000313" key="2">
    <source>
        <dbReference type="Proteomes" id="UP000291933"/>
    </source>
</evidence>
<protein>
    <submittedName>
        <fullName evidence="1">Uncharacterized protein</fullName>
    </submittedName>
</protein>
<keyword evidence="2" id="KW-1185">Reference proteome</keyword>
<reference evidence="1 2" key="1">
    <citation type="submission" date="2019-01" db="EMBL/GenBank/DDBJ databases">
        <title>Lactibacter flavus gen. nov., sp. nov., a novel bacterium of the family Propionibacteriaceae isolated from raw milk and dairy products.</title>
        <authorList>
            <person name="Huptas C."/>
            <person name="Wenning M."/>
            <person name="Breitenwieser F."/>
            <person name="Doll E."/>
            <person name="Von Neubeck M."/>
            <person name="Busse H.-J."/>
            <person name="Scherer S."/>
        </authorList>
    </citation>
    <scope>NUCLEOTIDE SEQUENCE [LARGE SCALE GENOMIC DNA]</scope>
    <source>
        <strain evidence="1 2">DSM 22130</strain>
    </source>
</reference>
<comment type="caution">
    <text evidence="1">The sequence shown here is derived from an EMBL/GenBank/DDBJ whole genome shotgun (WGS) entry which is preliminary data.</text>
</comment>
<dbReference type="AlphaFoldDB" id="A0A4Q9KIN4"/>
<dbReference type="OrthoDB" id="3723460at2"/>
<organism evidence="1 2">
    <name type="scientific">Propioniciclava tarda</name>
    <dbReference type="NCBI Taxonomy" id="433330"/>
    <lineage>
        <taxon>Bacteria</taxon>
        <taxon>Bacillati</taxon>
        <taxon>Actinomycetota</taxon>
        <taxon>Actinomycetes</taxon>
        <taxon>Propionibacteriales</taxon>
        <taxon>Propionibacteriaceae</taxon>
        <taxon>Propioniciclava</taxon>
    </lineage>
</organism>
<sequence>MPGLPAGGLARGPAVSAQPPTVRWGPDLALEISDAAGAGLATLRFAVPGTPVAEWEPDDEEIALLRAEGLLSRVRMVREPGSVSVSLTVDNTSDAPVELPFLGFAVSVEPGWSGWTWGTELEGFVVVASTRGPGACVLVRLKRGFLRPVAQDTCFVAEASGSLLEPAPADRSAFLLSPPGALLGAHRRHEVLLEISIVDDLDAVAASLPPWLPETIAQVGDDITVALPDEAMVGGDGVSVSVVDTVSVVTLRSPGHRELVIHGPRGSRVLPLDAAPPLEDVVADLVGQLLTRRPQRLGEAAGFVVADALARRLAPDPERAFDWLDAVDWLDRDTLLGDATAGLAASLQGETLQVQATWNLLGRRAVTPGYGLVVMRLWLASLAASGTPPPEALALLSRPAADEASALELSLLGYRGADVATGGVQGLIALLGGTLPGRPIGLSASRAAVAASVLRLCPESWEVSALAALTAAKTERLLLADYAGCAEDGAAMVGLDGLAWLLMGHLD</sequence>
<name>A0A4Q9KIN4_PROTD</name>
<proteinExistence type="predicted"/>
<dbReference type="Proteomes" id="UP000291933">
    <property type="component" value="Unassembled WGS sequence"/>
</dbReference>
<accession>A0A4Q9KIN4</accession>